<feature type="signal peptide" evidence="8">
    <location>
        <begin position="1"/>
        <end position="20"/>
    </location>
</feature>
<keyword evidence="5" id="KW-0406">Ion transport</keyword>
<organism evidence="9 10">
    <name type="scientific">Albidovulum salinarum</name>
    <dbReference type="NCBI Taxonomy" id="2984153"/>
    <lineage>
        <taxon>Bacteria</taxon>
        <taxon>Pseudomonadati</taxon>
        <taxon>Pseudomonadota</taxon>
        <taxon>Alphaproteobacteria</taxon>
        <taxon>Rhodobacterales</taxon>
        <taxon>Paracoccaceae</taxon>
        <taxon>Albidovulum</taxon>
    </lineage>
</organism>
<feature type="compositionally biased region" description="Basic and acidic residues" evidence="7">
    <location>
        <begin position="121"/>
        <end position="141"/>
    </location>
</feature>
<keyword evidence="5" id="KW-0864">Zinc transport</keyword>
<evidence type="ECO:0000256" key="6">
    <source>
        <dbReference type="RuleBase" id="RU003512"/>
    </source>
</evidence>
<dbReference type="EMBL" id="JAOVQO010000004">
    <property type="protein sequence ID" value="MCU9847408.1"/>
    <property type="molecule type" value="Genomic_DNA"/>
</dbReference>
<dbReference type="InterPro" id="IPR006127">
    <property type="entry name" value="ZnuA-like"/>
</dbReference>
<keyword evidence="10" id="KW-1185">Reference proteome</keyword>
<evidence type="ECO:0000256" key="4">
    <source>
        <dbReference type="ARBA" id="ARBA00022729"/>
    </source>
</evidence>
<evidence type="ECO:0000256" key="7">
    <source>
        <dbReference type="SAM" id="MobiDB-lite"/>
    </source>
</evidence>
<accession>A0ABT2X0E9</accession>
<comment type="caution">
    <text evidence="9">The sequence shown here is derived from an EMBL/GenBank/DDBJ whole genome shotgun (WGS) entry which is preliminary data.</text>
</comment>
<evidence type="ECO:0000256" key="2">
    <source>
        <dbReference type="ARBA" id="ARBA00015915"/>
    </source>
</evidence>
<dbReference type="PANTHER" id="PTHR42953">
    <property type="entry name" value="HIGH-AFFINITY ZINC UPTAKE SYSTEM PROTEIN ZNUA-RELATED"/>
    <property type="match status" value="1"/>
</dbReference>
<dbReference type="Gene3D" id="3.40.50.1980">
    <property type="entry name" value="Nitrogenase molybdenum iron protein domain"/>
    <property type="match status" value="2"/>
</dbReference>
<keyword evidence="5" id="KW-0862">Zinc</keyword>
<evidence type="ECO:0000256" key="1">
    <source>
        <dbReference type="ARBA" id="ARBA00011028"/>
    </source>
</evidence>
<evidence type="ECO:0000256" key="8">
    <source>
        <dbReference type="SAM" id="SignalP"/>
    </source>
</evidence>
<reference evidence="9 10" key="1">
    <citation type="submission" date="2022-10" db="EMBL/GenBank/DDBJ databases">
        <title>Defluviimonas sp. nov., isolated from ocean surface sediments.</title>
        <authorList>
            <person name="He W."/>
            <person name="Wang L."/>
            <person name="Zhang D.-F."/>
        </authorList>
    </citation>
    <scope>NUCLEOTIDE SEQUENCE [LARGE SCALE GENOMIC DNA]</scope>
    <source>
        <strain evidence="9 10">WL0024</strain>
    </source>
</reference>
<evidence type="ECO:0000313" key="10">
    <source>
        <dbReference type="Proteomes" id="UP001209535"/>
    </source>
</evidence>
<name>A0ABT2X0E9_9RHOB</name>
<dbReference type="Proteomes" id="UP001209535">
    <property type="component" value="Unassembled WGS sequence"/>
</dbReference>
<gene>
    <name evidence="9" type="ORF">OEZ60_05260</name>
</gene>
<keyword evidence="4 8" id="KW-0732">Signal</keyword>
<dbReference type="Pfam" id="PF01297">
    <property type="entry name" value="ZnuA"/>
    <property type="match status" value="1"/>
</dbReference>
<keyword evidence="3 6" id="KW-0813">Transport</keyword>
<dbReference type="PRINTS" id="PR00690">
    <property type="entry name" value="ADHESNFAMILY"/>
</dbReference>
<dbReference type="InterPro" id="IPR050492">
    <property type="entry name" value="Bact_metal-bind_prot9"/>
</dbReference>
<evidence type="ECO:0000256" key="5">
    <source>
        <dbReference type="ARBA" id="ARBA00022906"/>
    </source>
</evidence>
<comment type="similarity">
    <text evidence="1 6">Belongs to the bacterial solute-binding protein 9 family.</text>
</comment>
<feature type="region of interest" description="Disordered" evidence="7">
    <location>
        <begin position="114"/>
        <end position="141"/>
    </location>
</feature>
<feature type="chain" id="PRO_5046940137" description="High-affinity zinc uptake system protein ZnuA" evidence="8">
    <location>
        <begin position="21"/>
        <end position="310"/>
    </location>
</feature>
<sequence>MRLTVPLLAALTLAATPLKAGPLAVVTDIPVVQSLTALVMGDLGTPALLLEAGADPHDFQLRPSQVRALQSAELVIWVGPEMTPWLERALAAAPEVTTVSLLHDKSTHLHHYGEEPTTEVSHADHGSTHSEDAHGAEGIDPHAWLDPDNAALWIGLITDALVARDPGNSVAYRANASLALMRIKTIDQALAKRLAPHGDAGFVVAHDAYGYFAEHYGLTVTASLASGDAHEPGAAHLSEVRGHLEAGVADCIFAEIGRDPAPVETLAEGTPVRIGAPLDPEGRGEATGAELYPALLQNLGTAIADCLDAD</sequence>
<evidence type="ECO:0000313" key="9">
    <source>
        <dbReference type="EMBL" id="MCU9847408.1"/>
    </source>
</evidence>
<dbReference type="SUPFAM" id="SSF53807">
    <property type="entry name" value="Helical backbone' metal receptor"/>
    <property type="match status" value="1"/>
</dbReference>
<dbReference type="PANTHER" id="PTHR42953:SF3">
    <property type="entry name" value="HIGH-AFFINITY ZINC UPTAKE SYSTEM PROTEIN ZNUA"/>
    <property type="match status" value="1"/>
</dbReference>
<evidence type="ECO:0000256" key="3">
    <source>
        <dbReference type="ARBA" id="ARBA00022448"/>
    </source>
</evidence>
<proteinExistence type="inferred from homology"/>
<dbReference type="InterPro" id="IPR006128">
    <property type="entry name" value="Lipoprotein_PsaA-like"/>
</dbReference>
<dbReference type="RefSeq" id="WP_263333925.1">
    <property type="nucleotide sequence ID" value="NZ_JAOVQO010000004.1"/>
</dbReference>
<protein>
    <recommendedName>
        <fullName evidence="2">High-affinity zinc uptake system protein ZnuA</fullName>
    </recommendedName>
</protein>